<dbReference type="Proteomes" id="UP000283513">
    <property type="component" value="Unassembled WGS sequence"/>
</dbReference>
<dbReference type="InterPro" id="IPR013762">
    <property type="entry name" value="Integrase-like_cat_sf"/>
</dbReference>
<dbReference type="InterPro" id="IPR011010">
    <property type="entry name" value="DNA_brk_join_enz"/>
</dbReference>
<evidence type="ECO:0000256" key="2">
    <source>
        <dbReference type="ARBA" id="ARBA00023125"/>
    </source>
</evidence>
<sequence>MLNIAIENGIINIDTIQKKIEMNERKKFIEKHTYSIWQGKDGKFYTYLPDEDNKRGKRLVKRTSEKAIEDEIVKFYKAKEDEPTVIQVYSNWISEKLEYGEITRQTKDKYETNFKRFFENKYLPIANRKIRYIDEEILESFIKTAISKLELTQKAYSDMRILINGIFKYAKKKHYTSLSITSFMGDLEISEKSFKKNHKSDCELVFSKDEELLIERFVMENEPTLIELGIILAFKTGLRVGEISTLSWSDVGENKIHISKTEIRYRDDNGKYVFDVQNFPKSDAGFRDVIITADTKELMRKIKMLNPFGQYIFMKNGKRIKGQAFTRRLYVICDRIGIGERSIHKARKTYATKLIDGNVPESVIKTQMGHTDIRTTLDHYYFNNKTESEMQEYIAKALSM</sequence>
<protein>
    <submittedName>
        <fullName evidence="5">Site-specific integrase</fullName>
    </submittedName>
</protein>
<reference evidence="5 6" key="1">
    <citation type="submission" date="2018-08" db="EMBL/GenBank/DDBJ databases">
        <title>A genome reference for cultivated species of the human gut microbiota.</title>
        <authorList>
            <person name="Zou Y."/>
            <person name="Xue W."/>
            <person name="Luo G."/>
        </authorList>
    </citation>
    <scope>NUCLEOTIDE SEQUENCE [LARGE SCALE GENOMIC DNA]</scope>
    <source>
        <strain evidence="5 6">AM37-1AC</strain>
    </source>
</reference>
<dbReference type="PANTHER" id="PTHR30349">
    <property type="entry name" value="PHAGE INTEGRASE-RELATED"/>
    <property type="match status" value="1"/>
</dbReference>
<accession>A0A3R6B6C8</accession>
<dbReference type="Pfam" id="PF00589">
    <property type="entry name" value="Phage_integrase"/>
    <property type="match status" value="1"/>
</dbReference>
<keyword evidence="3" id="KW-0233">DNA recombination</keyword>
<dbReference type="GO" id="GO:0015074">
    <property type="term" value="P:DNA integration"/>
    <property type="evidence" value="ECO:0007669"/>
    <property type="project" value="InterPro"/>
</dbReference>
<dbReference type="Gene3D" id="1.10.443.10">
    <property type="entry name" value="Intergrase catalytic core"/>
    <property type="match status" value="1"/>
</dbReference>
<comment type="similarity">
    <text evidence="1">Belongs to the 'phage' integrase family.</text>
</comment>
<keyword evidence="2" id="KW-0238">DNA-binding</keyword>
<evidence type="ECO:0000259" key="4">
    <source>
        <dbReference type="PROSITE" id="PS51898"/>
    </source>
</evidence>
<dbReference type="GO" id="GO:0006310">
    <property type="term" value="P:DNA recombination"/>
    <property type="evidence" value="ECO:0007669"/>
    <property type="project" value="UniProtKB-KW"/>
</dbReference>
<name>A0A3R6B6C8_9FIRM</name>
<evidence type="ECO:0000313" key="5">
    <source>
        <dbReference type="EMBL" id="RHC16746.1"/>
    </source>
</evidence>
<dbReference type="InterPro" id="IPR002104">
    <property type="entry name" value="Integrase_catalytic"/>
</dbReference>
<dbReference type="PROSITE" id="PS51898">
    <property type="entry name" value="TYR_RECOMBINASE"/>
    <property type="match status" value="1"/>
</dbReference>
<evidence type="ECO:0000256" key="3">
    <source>
        <dbReference type="ARBA" id="ARBA00023172"/>
    </source>
</evidence>
<gene>
    <name evidence="5" type="ORF">DW856_10580</name>
</gene>
<dbReference type="InterPro" id="IPR050090">
    <property type="entry name" value="Tyrosine_recombinase_XerCD"/>
</dbReference>
<evidence type="ECO:0000256" key="1">
    <source>
        <dbReference type="ARBA" id="ARBA00008857"/>
    </source>
</evidence>
<proteinExistence type="inferred from homology"/>
<dbReference type="EMBL" id="QSHO01000008">
    <property type="protein sequence ID" value="RHC16746.1"/>
    <property type="molecule type" value="Genomic_DNA"/>
</dbReference>
<organism evidence="5 6">
    <name type="scientific">Roseburia intestinalis</name>
    <dbReference type="NCBI Taxonomy" id="166486"/>
    <lineage>
        <taxon>Bacteria</taxon>
        <taxon>Bacillati</taxon>
        <taxon>Bacillota</taxon>
        <taxon>Clostridia</taxon>
        <taxon>Lachnospirales</taxon>
        <taxon>Lachnospiraceae</taxon>
        <taxon>Roseburia</taxon>
    </lineage>
</organism>
<dbReference type="SUPFAM" id="SSF56349">
    <property type="entry name" value="DNA breaking-rejoining enzymes"/>
    <property type="match status" value="1"/>
</dbReference>
<dbReference type="GO" id="GO:0003677">
    <property type="term" value="F:DNA binding"/>
    <property type="evidence" value="ECO:0007669"/>
    <property type="project" value="UniProtKB-KW"/>
</dbReference>
<evidence type="ECO:0000313" key="6">
    <source>
        <dbReference type="Proteomes" id="UP000283513"/>
    </source>
</evidence>
<dbReference type="InterPro" id="IPR010998">
    <property type="entry name" value="Integrase_recombinase_N"/>
</dbReference>
<dbReference type="Gene3D" id="1.10.150.130">
    <property type="match status" value="1"/>
</dbReference>
<comment type="caution">
    <text evidence="5">The sequence shown here is derived from an EMBL/GenBank/DDBJ whole genome shotgun (WGS) entry which is preliminary data.</text>
</comment>
<dbReference type="CDD" id="cd01189">
    <property type="entry name" value="INT_ICEBs1_C_like"/>
    <property type="match status" value="1"/>
</dbReference>
<feature type="domain" description="Tyr recombinase" evidence="4">
    <location>
        <begin position="203"/>
        <end position="395"/>
    </location>
</feature>
<dbReference type="PANTHER" id="PTHR30349:SF41">
    <property type="entry name" value="INTEGRASE_RECOMBINASE PROTEIN MJ0367-RELATED"/>
    <property type="match status" value="1"/>
</dbReference>
<dbReference type="AlphaFoldDB" id="A0A3R6B6C8"/>